<dbReference type="EMBL" id="MW396863">
    <property type="protein sequence ID" value="QSE36985.1"/>
    <property type="molecule type" value="Genomic_DNA"/>
</dbReference>
<organism evidence="1">
    <name type="scientific">Shigella flexneri 3a</name>
    <dbReference type="NCBI Taxonomy" id="424717"/>
    <lineage>
        <taxon>Bacteria</taxon>
        <taxon>Pseudomonadati</taxon>
        <taxon>Pseudomonadota</taxon>
        <taxon>Gammaproteobacteria</taxon>
        <taxon>Enterobacterales</taxon>
        <taxon>Enterobacteriaceae</taxon>
        <taxon>Shigella</taxon>
    </lineage>
</organism>
<reference evidence="1" key="1">
    <citation type="submission" date="2020-12" db="EMBL/GenBank/DDBJ databases">
        <authorList>
            <person name="Locke R.K."/>
        </authorList>
    </citation>
    <scope>NUCLEOTIDE SEQUENCE</scope>
    <source>
        <strain evidence="1">888048</strain>
        <plasmid evidence="1">p3</plasmid>
    </source>
</reference>
<gene>
    <name evidence="1" type="ORF">GIKAMPNB_00003</name>
</gene>
<keyword evidence="1" id="KW-0614">Plasmid</keyword>
<proteinExistence type="predicted"/>
<geneLocation type="plasmid" evidence="1">
    <name>p3</name>
</geneLocation>
<dbReference type="AlphaFoldDB" id="A0A896ZAD9"/>
<accession>A0A896ZAD9</accession>
<protein>
    <submittedName>
        <fullName evidence="1">Uncharacterized protein</fullName>
    </submittedName>
</protein>
<sequence>MSEVAHGRLFVGIQSIQFFKQCQALAFDTSRHIQRSFSCLVTDASV</sequence>
<evidence type="ECO:0000313" key="1">
    <source>
        <dbReference type="EMBL" id="QSE36985.1"/>
    </source>
</evidence>
<reference evidence="1" key="2">
    <citation type="submission" date="2021-03" db="EMBL/GenBank/DDBJ databases">
        <title>Acquisition and loss of CTX-M plasmids in Shigella species associated with MSM transmission in the UK.</title>
        <authorList>
            <person name="Greig D.R."/>
            <person name="Jenkins C."/>
            <person name="Dallman T.J."/>
            <person name="Cowley L.A."/>
        </authorList>
    </citation>
    <scope>NUCLEOTIDE SEQUENCE</scope>
    <source>
        <strain evidence="1">888048</strain>
        <plasmid evidence="1">p3</plasmid>
    </source>
</reference>
<name>A0A896ZAD9_SHIFL</name>